<accession>A0A3B0PKP4</accession>
<feature type="non-terminal residue" evidence="2">
    <location>
        <position position="253"/>
    </location>
</feature>
<sequence length="253" mass="28729">MIPNELDANKLADNTDVTYGENNMRKEIANEYSNYINKKFNDSNLSNLTQAQRTQFTNDINSLKSDDKINSTTSFENFKTEVIDKMDEKLNDAMITNFTNLVNGIPELSQTSKNNIINSIVKPNEKNTIETRKQSVQTQLNNLSNKVTDIIREIEGISDFNKKQAFYFELADVDTQQKADALYNKIRQYKTLNKTNAQNAINAIDAAHRGDLQSRLDAATEQSTVDSIEREARLVAAKVDAKKLVNAMTYPNW</sequence>
<organism evidence="2 3">
    <name type="scientific">Mycoplasmopsis edwardii</name>
    <dbReference type="NCBI Taxonomy" id="53558"/>
    <lineage>
        <taxon>Bacteria</taxon>
        <taxon>Bacillati</taxon>
        <taxon>Mycoplasmatota</taxon>
        <taxon>Mycoplasmoidales</taxon>
        <taxon>Metamycoplasmataceae</taxon>
        <taxon>Mycoplasmopsis</taxon>
    </lineage>
</organism>
<feature type="coiled-coil region" evidence="1">
    <location>
        <begin position="126"/>
        <end position="153"/>
    </location>
</feature>
<keyword evidence="3" id="KW-1185">Reference proteome</keyword>
<name>A0A3B0PKP4_9BACT</name>
<gene>
    <name evidence="2" type="ORF">NCTC10132_00717</name>
</gene>
<dbReference type="KEGG" id="medw:NCTC10132_00717"/>
<dbReference type="Proteomes" id="UP000257559">
    <property type="component" value="Chromosome"/>
</dbReference>
<evidence type="ECO:0000256" key="1">
    <source>
        <dbReference type="SAM" id="Coils"/>
    </source>
</evidence>
<evidence type="ECO:0000313" key="2">
    <source>
        <dbReference type="EMBL" id="SYV97352.1"/>
    </source>
</evidence>
<proteinExistence type="predicted"/>
<dbReference type="EMBL" id="LS991951">
    <property type="protein sequence ID" value="SYV97352.1"/>
    <property type="molecule type" value="Genomic_DNA"/>
</dbReference>
<dbReference type="AlphaFoldDB" id="A0A3B0PKP4"/>
<keyword evidence="1" id="KW-0175">Coiled coil</keyword>
<protein>
    <submittedName>
        <fullName evidence="2">Uncharacterized protein</fullName>
    </submittedName>
</protein>
<evidence type="ECO:0000313" key="3">
    <source>
        <dbReference type="Proteomes" id="UP000257559"/>
    </source>
</evidence>
<reference evidence="3" key="1">
    <citation type="submission" date="2018-06" db="EMBL/GenBank/DDBJ databases">
        <authorList>
            <consortium name="Pathogen Informatics"/>
        </authorList>
    </citation>
    <scope>NUCLEOTIDE SEQUENCE [LARGE SCALE GENOMIC DNA]</scope>
    <source>
        <strain evidence="3">NCTC10132</strain>
    </source>
</reference>